<name>A0A1M6BNL2_9FIRM</name>
<sequence length="145" mass="15717">MTFFEEIINNKALILPVFSWFLAQFYKFLHCLVVNKKIDFMKFVSSGGMPSSHSAISVCLATMMGLQYGFGSGIFAFAAVFSFIVMADAAGVRRAAGKQAALLNKLANATKQFRPEKDLKELLGHTPVEVFAGAALGILVALVFA</sequence>
<dbReference type="PANTHER" id="PTHR31446">
    <property type="entry name" value="ACID PHOSPHATASE/VANADIUM-DEPENDENT HALOPEROXIDASE-RELATED PROTEIN"/>
    <property type="match status" value="1"/>
</dbReference>
<dbReference type="Proteomes" id="UP000324781">
    <property type="component" value="Unassembled WGS sequence"/>
</dbReference>
<dbReference type="AlphaFoldDB" id="A0A1M6BNL2"/>
<organism evidence="2 3">
    <name type="scientific">Thermoclostridium caenicola</name>
    <dbReference type="NCBI Taxonomy" id="659425"/>
    <lineage>
        <taxon>Bacteria</taxon>
        <taxon>Bacillati</taxon>
        <taxon>Bacillota</taxon>
        <taxon>Clostridia</taxon>
        <taxon>Eubacteriales</taxon>
        <taxon>Oscillospiraceae</taxon>
        <taxon>Thermoclostridium</taxon>
    </lineage>
</organism>
<feature type="transmembrane region" description="Helical" evidence="1">
    <location>
        <begin position="55"/>
        <end position="85"/>
    </location>
</feature>
<evidence type="ECO:0000313" key="2">
    <source>
        <dbReference type="EMBL" id="SHI50133.1"/>
    </source>
</evidence>
<keyword evidence="1" id="KW-1133">Transmembrane helix</keyword>
<keyword evidence="1" id="KW-0472">Membrane</keyword>
<keyword evidence="3" id="KW-1185">Reference proteome</keyword>
<accession>A0A1M6BNL2</accession>
<keyword evidence="1" id="KW-0812">Transmembrane</keyword>
<dbReference type="PANTHER" id="PTHR31446:SF29">
    <property type="entry name" value="ACID PHOSPHATASE_VANADIUM-DEPENDENT HALOPEROXIDASE-RELATED PROTEIN"/>
    <property type="match status" value="1"/>
</dbReference>
<evidence type="ECO:0000313" key="3">
    <source>
        <dbReference type="Proteomes" id="UP000324781"/>
    </source>
</evidence>
<dbReference type="Pfam" id="PF02681">
    <property type="entry name" value="DUF212"/>
    <property type="match status" value="1"/>
</dbReference>
<dbReference type="EMBL" id="FQZP01000003">
    <property type="protein sequence ID" value="SHI50133.1"/>
    <property type="molecule type" value="Genomic_DNA"/>
</dbReference>
<feature type="transmembrane region" description="Helical" evidence="1">
    <location>
        <begin position="12"/>
        <end position="35"/>
    </location>
</feature>
<feature type="transmembrane region" description="Helical" evidence="1">
    <location>
        <begin position="122"/>
        <end position="144"/>
    </location>
</feature>
<dbReference type="InterPro" id="IPR003832">
    <property type="entry name" value="DUF212"/>
</dbReference>
<gene>
    <name evidence="2" type="ORF">SAMN05444373_100366</name>
</gene>
<reference evidence="2 3" key="1">
    <citation type="submission" date="2016-11" db="EMBL/GenBank/DDBJ databases">
        <authorList>
            <person name="Varghese N."/>
            <person name="Submissions S."/>
        </authorList>
    </citation>
    <scope>NUCLEOTIDE SEQUENCE [LARGE SCALE GENOMIC DNA]</scope>
    <source>
        <strain evidence="2 3">DSM 19027</strain>
    </source>
</reference>
<protein>
    <recommendedName>
        <fullName evidence="4">Divergent PAP2 family protein</fullName>
    </recommendedName>
</protein>
<evidence type="ECO:0000256" key="1">
    <source>
        <dbReference type="SAM" id="Phobius"/>
    </source>
</evidence>
<proteinExistence type="predicted"/>
<evidence type="ECO:0008006" key="4">
    <source>
        <dbReference type="Google" id="ProtNLM"/>
    </source>
</evidence>